<accession>A0AAD8DE34</accession>
<evidence type="ECO:0000256" key="2">
    <source>
        <dbReference type="ARBA" id="ARBA00004651"/>
    </source>
</evidence>
<evidence type="ECO:0000256" key="3">
    <source>
        <dbReference type="ARBA" id="ARBA00008295"/>
    </source>
</evidence>
<protein>
    <submittedName>
        <fullName evidence="12">Claudin-10-like isoform X1</fullName>
    </submittedName>
</protein>
<dbReference type="PRINTS" id="PR01383">
    <property type="entry name" value="CLAUDIN10"/>
</dbReference>
<dbReference type="AlphaFoldDB" id="A0AAD8DE34"/>
<feature type="compositionally biased region" description="Basic and acidic residues" evidence="10">
    <location>
        <begin position="212"/>
        <end position="341"/>
    </location>
</feature>
<dbReference type="Gene3D" id="1.20.140.150">
    <property type="match status" value="1"/>
</dbReference>
<reference evidence="12" key="1">
    <citation type="submission" date="2022-02" db="EMBL/GenBank/DDBJ databases">
        <title>Atlantic sturgeon de novo genome assembly.</title>
        <authorList>
            <person name="Stock M."/>
            <person name="Klopp C."/>
            <person name="Guiguen Y."/>
            <person name="Cabau C."/>
            <person name="Parinello H."/>
            <person name="Santidrian Yebra-Pimentel E."/>
            <person name="Kuhl H."/>
            <person name="Dirks R.P."/>
            <person name="Guessner J."/>
            <person name="Wuertz S."/>
            <person name="Du K."/>
            <person name="Schartl M."/>
        </authorList>
    </citation>
    <scope>NUCLEOTIDE SEQUENCE</scope>
    <source>
        <strain evidence="12">STURGEONOMICS-FGT-2020</strain>
        <tissue evidence="12">Whole blood</tissue>
    </source>
</reference>
<dbReference type="InterPro" id="IPR017974">
    <property type="entry name" value="Claudin_CS"/>
</dbReference>
<feature type="region of interest" description="Disordered" evidence="10">
    <location>
        <begin position="204"/>
        <end position="341"/>
    </location>
</feature>
<evidence type="ECO:0000256" key="6">
    <source>
        <dbReference type="ARBA" id="ARBA00022692"/>
    </source>
</evidence>
<evidence type="ECO:0000256" key="1">
    <source>
        <dbReference type="ARBA" id="ARBA00004435"/>
    </source>
</evidence>
<organism evidence="12 13">
    <name type="scientific">Acipenser oxyrinchus oxyrinchus</name>
    <dbReference type="NCBI Taxonomy" id="40147"/>
    <lineage>
        <taxon>Eukaryota</taxon>
        <taxon>Metazoa</taxon>
        <taxon>Chordata</taxon>
        <taxon>Craniata</taxon>
        <taxon>Vertebrata</taxon>
        <taxon>Euteleostomi</taxon>
        <taxon>Actinopterygii</taxon>
        <taxon>Chondrostei</taxon>
        <taxon>Acipenseriformes</taxon>
        <taxon>Acipenseridae</taxon>
        <taxon>Acipenser</taxon>
    </lineage>
</organism>
<evidence type="ECO:0000256" key="9">
    <source>
        <dbReference type="ARBA" id="ARBA00023136"/>
    </source>
</evidence>
<keyword evidence="13" id="KW-1185">Reference proteome</keyword>
<evidence type="ECO:0000256" key="10">
    <source>
        <dbReference type="SAM" id="MobiDB-lite"/>
    </source>
</evidence>
<keyword evidence="5" id="KW-1003">Cell membrane</keyword>
<dbReference type="GO" id="GO:0005886">
    <property type="term" value="C:plasma membrane"/>
    <property type="evidence" value="ECO:0007669"/>
    <property type="project" value="UniProtKB-SubCell"/>
</dbReference>
<comment type="similarity">
    <text evidence="3">Belongs to the claudin family.</text>
</comment>
<evidence type="ECO:0000313" key="13">
    <source>
        <dbReference type="Proteomes" id="UP001230051"/>
    </source>
</evidence>
<feature type="transmembrane region" description="Helical" evidence="11">
    <location>
        <begin position="116"/>
        <end position="138"/>
    </location>
</feature>
<keyword evidence="4" id="KW-0796">Tight junction</keyword>
<keyword evidence="8 11" id="KW-1133">Transmembrane helix</keyword>
<evidence type="ECO:0000256" key="4">
    <source>
        <dbReference type="ARBA" id="ARBA00022427"/>
    </source>
</evidence>
<dbReference type="InterPro" id="IPR004031">
    <property type="entry name" value="PMP22/EMP/MP20/Claudin"/>
</dbReference>
<evidence type="ECO:0000256" key="11">
    <source>
        <dbReference type="SAM" id="Phobius"/>
    </source>
</evidence>
<dbReference type="GO" id="GO:0005198">
    <property type="term" value="F:structural molecule activity"/>
    <property type="evidence" value="ECO:0007669"/>
    <property type="project" value="InterPro"/>
</dbReference>
<comment type="subcellular location">
    <subcellularLocation>
        <location evidence="1">Cell junction</location>
        <location evidence="1">Tight junction</location>
    </subcellularLocation>
    <subcellularLocation>
        <location evidence="2">Cell membrane</location>
        <topology evidence="2">Multi-pass membrane protein</topology>
    </subcellularLocation>
</comment>
<name>A0AAD8DE34_ACIOX</name>
<keyword evidence="9 11" id="KW-0472">Membrane</keyword>
<evidence type="ECO:0000313" key="12">
    <source>
        <dbReference type="EMBL" id="KAK1168029.1"/>
    </source>
</evidence>
<feature type="transmembrane region" description="Helical" evidence="11">
    <location>
        <begin position="158"/>
        <end position="182"/>
    </location>
</feature>
<feature type="transmembrane region" description="Helical" evidence="11">
    <location>
        <begin position="82"/>
        <end position="104"/>
    </location>
</feature>
<dbReference type="EMBL" id="JAGXEW010000009">
    <property type="protein sequence ID" value="KAK1168029.1"/>
    <property type="molecule type" value="Genomic_DNA"/>
</dbReference>
<gene>
    <name evidence="12" type="primary">CLDN10</name>
    <name evidence="12" type="ORF">AOXY_G10859</name>
</gene>
<feature type="transmembrane region" description="Helical" evidence="11">
    <location>
        <begin position="7"/>
        <end position="27"/>
    </location>
</feature>
<evidence type="ECO:0000256" key="8">
    <source>
        <dbReference type="ARBA" id="ARBA00022989"/>
    </source>
</evidence>
<keyword evidence="7" id="KW-0965">Cell junction</keyword>
<dbReference type="Pfam" id="PF00822">
    <property type="entry name" value="PMP22_Claudin"/>
    <property type="match status" value="1"/>
</dbReference>
<evidence type="ECO:0000256" key="5">
    <source>
        <dbReference type="ARBA" id="ARBA00022475"/>
    </source>
</evidence>
<dbReference type="InterPro" id="IPR003554">
    <property type="entry name" value="Claudin10"/>
</dbReference>
<dbReference type="GO" id="GO:0005923">
    <property type="term" value="C:bicellular tight junction"/>
    <property type="evidence" value="ECO:0007669"/>
    <property type="project" value="UniProtKB-SubCell"/>
</dbReference>
<dbReference type="Proteomes" id="UP001230051">
    <property type="component" value="Unassembled WGS sequence"/>
</dbReference>
<dbReference type="PRINTS" id="PR01077">
    <property type="entry name" value="CLAUDIN"/>
</dbReference>
<dbReference type="PANTHER" id="PTHR12002">
    <property type="entry name" value="CLAUDIN"/>
    <property type="match status" value="1"/>
</dbReference>
<dbReference type="InterPro" id="IPR006187">
    <property type="entry name" value="Claudin"/>
</dbReference>
<keyword evidence="6 11" id="KW-0812">Transmembrane</keyword>
<sequence>MNSMNLEIIALVVEFCGWVLVCCTLPIDYWKWSSLGGNIITTAVLWSNLWKSCFTDSAGVTDCRDLSSILGQERYIQACRGLMIGCVALGVFGTMFALFGMRCTRIGGTDTTKAKIACVAGGCYIVGGLCSLSAYSLYANRITAIFFDPTYTDQKYELGSPLFIGWSGSVLCIVGGSIFCLINGKDSKPKRNIYSYTGGLSYITPNPKTQRSMREYRSQSKDPKTQRSMREYRSQSKDPKTQRSMREYRSQSEDPKTQRSMREYRSQSEDPKTQRSMREYRSQSEDPKTQRSMREYRSQSEDPKTQRSMREYRSQSEDPKTQRSMREYRSQSKDFDRDVYI</sequence>
<proteinExistence type="inferred from homology"/>
<dbReference type="PROSITE" id="PS01346">
    <property type="entry name" value="CLAUDIN"/>
    <property type="match status" value="1"/>
</dbReference>
<comment type="caution">
    <text evidence="12">The sequence shown here is derived from an EMBL/GenBank/DDBJ whole genome shotgun (WGS) entry which is preliminary data.</text>
</comment>
<evidence type="ECO:0000256" key="7">
    <source>
        <dbReference type="ARBA" id="ARBA00022949"/>
    </source>
</evidence>